<keyword evidence="2" id="KW-1133">Transmembrane helix</keyword>
<feature type="chain" id="PRO_5023868822" evidence="3">
    <location>
        <begin position="19"/>
        <end position="324"/>
    </location>
</feature>
<evidence type="ECO:0000256" key="2">
    <source>
        <dbReference type="SAM" id="Phobius"/>
    </source>
</evidence>
<keyword evidence="3" id="KW-0732">Signal</keyword>
<organism evidence="4 5">
    <name type="scientific">Streblomastix strix</name>
    <dbReference type="NCBI Taxonomy" id="222440"/>
    <lineage>
        <taxon>Eukaryota</taxon>
        <taxon>Metamonada</taxon>
        <taxon>Preaxostyla</taxon>
        <taxon>Oxymonadida</taxon>
        <taxon>Streblomastigidae</taxon>
        <taxon>Streblomastix</taxon>
    </lineage>
</organism>
<keyword evidence="2" id="KW-0812">Transmembrane</keyword>
<evidence type="ECO:0000313" key="5">
    <source>
        <dbReference type="Proteomes" id="UP000324800"/>
    </source>
</evidence>
<dbReference type="AlphaFoldDB" id="A0A5J4VNV3"/>
<dbReference type="Proteomes" id="UP000324800">
    <property type="component" value="Unassembled WGS sequence"/>
</dbReference>
<proteinExistence type="predicted"/>
<sequence>MQILSLVYILILLVKADSQVDCSIEAGRFYTVSSKRSCLNFSRQDIPFKQFRNSTAFLLPFSAQIQCLNYAQLICNAEATKGIYDVPLSEFNEIDISRLLIARIYMPGQKLLNEEKPASTVLINWAKDRLYDQNASLGTVNTVLQQEFWYDTASSTMLENDTMKVNIQGDGNKTLNYYMISDMSFVDVSYISEHDSSKKEDSSKTPFFATVGGSVVSVIIIIVIVGCCCYTGCCSCGGSSSSQVVPVTEDQSTERERERRQREKEEEEREQERERRNKEYEEKLRYQQEIQEMRGRDNERIKREQEEKEQEREERRKREENSYY</sequence>
<evidence type="ECO:0000313" key="4">
    <source>
        <dbReference type="EMBL" id="KAA6384145.1"/>
    </source>
</evidence>
<name>A0A5J4VNV3_9EUKA</name>
<keyword evidence="2" id="KW-0472">Membrane</keyword>
<feature type="transmembrane region" description="Helical" evidence="2">
    <location>
        <begin position="207"/>
        <end position="233"/>
    </location>
</feature>
<reference evidence="4 5" key="1">
    <citation type="submission" date="2019-03" db="EMBL/GenBank/DDBJ databases">
        <title>Single cell metagenomics reveals metabolic interactions within the superorganism composed of flagellate Streblomastix strix and complex community of Bacteroidetes bacteria on its surface.</title>
        <authorList>
            <person name="Treitli S.C."/>
            <person name="Kolisko M."/>
            <person name="Husnik F."/>
            <person name="Keeling P."/>
            <person name="Hampl V."/>
        </authorList>
    </citation>
    <scope>NUCLEOTIDE SEQUENCE [LARGE SCALE GENOMIC DNA]</scope>
    <source>
        <strain evidence="4">ST1C</strain>
    </source>
</reference>
<feature type="region of interest" description="Disordered" evidence="1">
    <location>
        <begin position="237"/>
        <end position="324"/>
    </location>
</feature>
<evidence type="ECO:0000256" key="3">
    <source>
        <dbReference type="SAM" id="SignalP"/>
    </source>
</evidence>
<evidence type="ECO:0000256" key="1">
    <source>
        <dbReference type="SAM" id="MobiDB-lite"/>
    </source>
</evidence>
<comment type="caution">
    <text evidence="4">The sequence shown here is derived from an EMBL/GenBank/DDBJ whole genome shotgun (WGS) entry which is preliminary data.</text>
</comment>
<gene>
    <name evidence="4" type="ORF">EZS28_020328</name>
</gene>
<accession>A0A5J4VNV3</accession>
<feature type="compositionally biased region" description="Basic and acidic residues" evidence="1">
    <location>
        <begin position="252"/>
        <end position="324"/>
    </location>
</feature>
<dbReference type="EMBL" id="SNRW01005896">
    <property type="protein sequence ID" value="KAA6384145.1"/>
    <property type="molecule type" value="Genomic_DNA"/>
</dbReference>
<protein>
    <submittedName>
        <fullName evidence="4">Uncharacterized protein</fullName>
    </submittedName>
</protein>
<feature type="signal peptide" evidence="3">
    <location>
        <begin position="1"/>
        <end position="18"/>
    </location>
</feature>